<dbReference type="Proteomes" id="UP000242474">
    <property type="component" value="Unassembled WGS sequence"/>
</dbReference>
<evidence type="ECO:0000313" key="2">
    <source>
        <dbReference type="EMBL" id="PIA14536.1"/>
    </source>
</evidence>
<dbReference type="AlphaFoldDB" id="A0A2G5B686"/>
<protein>
    <recommendedName>
        <fullName evidence="1">PAS domain-containing protein</fullName>
    </recommendedName>
</protein>
<dbReference type="EMBL" id="KZ303516">
    <property type="protein sequence ID" value="PIA14536.1"/>
    <property type="molecule type" value="Genomic_DNA"/>
</dbReference>
<accession>A0A2G5B686</accession>
<dbReference type="Gene3D" id="3.30.450.20">
    <property type="entry name" value="PAS domain"/>
    <property type="match status" value="1"/>
</dbReference>
<dbReference type="Pfam" id="PF13426">
    <property type="entry name" value="PAS_9"/>
    <property type="match status" value="1"/>
</dbReference>
<dbReference type="InterPro" id="IPR000014">
    <property type="entry name" value="PAS"/>
</dbReference>
<reference evidence="2 3" key="1">
    <citation type="journal article" date="2015" name="Genome Biol. Evol.">
        <title>Phylogenomic analyses indicate that early fungi evolved digesting cell walls of algal ancestors of land plants.</title>
        <authorList>
            <person name="Chang Y."/>
            <person name="Wang S."/>
            <person name="Sekimoto S."/>
            <person name="Aerts A.L."/>
            <person name="Choi C."/>
            <person name="Clum A."/>
            <person name="LaButti K.M."/>
            <person name="Lindquist E.A."/>
            <person name="Yee Ngan C."/>
            <person name="Ohm R.A."/>
            <person name="Salamov A.A."/>
            <person name="Grigoriev I.V."/>
            <person name="Spatafora J.W."/>
            <person name="Berbee M.L."/>
        </authorList>
    </citation>
    <scope>NUCLEOTIDE SEQUENCE [LARGE SCALE GENOMIC DNA]</scope>
    <source>
        <strain evidence="2 3">NRRL 1564</strain>
    </source>
</reference>
<organism evidence="2 3">
    <name type="scientific">Coemansia reversa (strain ATCC 12441 / NRRL 1564)</name>
    <dbReference type="NCBI Taxonomy" id="763665"/>
    <lineage>
        <taxon>Eukaryota</taxon>
        <taxon>Fungi</taxon>
        <taxon>Fungi incertae sedis</taxon>
        <taxon>Zoopagomycota</taxon>
        <taxon>Kickxellomycotina</taxon>
        <taxon>Kickxellomycetes</taxon>
        <taxon>Kickxellales</taxon>
        <taxon>Kickxellaceae</taxon>
        <taxon>Coemansia</taxon>
    </lineage>
</organism>
<gene>
    <name evidence="2" type="ORF">COEREDRAFT_98810</name>
</gene>
<evidence type="ECO:0000313" key="3">
    <source>
        <dbReference type="Proteomes" id="UP000242474"/>
    </source>
</evidence>
<proteinExistence type="predicted"/>
<dbReference type="OrthoDB" id="411251at2759"/>
<feature type="domain" description="PAS" evidence="1">
    <location>
        <begin position="24"/>
        <end position="101"/>
    </location>
</feature>
<keyword evidence="3" id="KW-1185">Reference proteome</keyword>
<evidence type="ECO:0000259" key="1">
    <source>
        <dbReference type="Pfam" id="PF13426"/>
    </source>
</evidence>
<sequence>MANAQSQDSSSSLSFIGVHDESSEMRILYVSSNVEQVLNIHPKYIIGQSSHAFFASGKSQEYHMQTKEMEDENVSIVYTSAVRNDLLPVHLRLVHFKCDGIRFNACYASSENHFQQQSRVGGVSSTSVKGVSEIERQTTAKTANIKCPMSVNLRAVYELETTRNRLLRSRRNTLGMVRACMVLGALEDIDNIDMLGPLVKFASSSFERIIGTDTCDIQGKPFLSLVATQDTLKAGKFLKRMTETRNITSETLLLQVNPFEDLYSHGNIYGNNNSTDVSIVKEKVRVEIIGAGGDDGAILLVQFQRLPLYSGCHAAEDESMEANLISLEDIISSDPETSDYARTWRLVRENDL</sequence>
<name>A0A2G5B686_COERN</name>